<accession>A0A392N636</accession>
<dbReference type="GO" id="GO:0006450">
    <property type="term" value="P:regulation of translational fidelity"/>
    <property type="evidence" value="ECO:0007669"/>
    <property type="project" value="InterPro"/>
</dbReference>
<organism evidence="2 3">
    <name type="scientific">Trifolium medium</name>
    <dbReference type="NCBI Taxonomy" id="97028"/>
    <lineage>
        <taxon>Eukaryota</taxon>
        <taxon>Viridiplantae</taxon>
        <taxon>Streptophyta</taxon>
        <taxon>Embryophyta</taxon>
        <taxon>Tracheophyta</taxon>
        <taxon>Spermatophyta</taxon>
        <taxon>Magnoliopsida</taxon>
        <taxon>eudicotyledons</taxon>
        <taxon>Gunneridae</taxon>
        <taxon>Pentapetalae</taxon>
        <taxon>rosids</taxon>
        <taxon>fabids</taxon>
        <taxon>Fabales</taxon>
        <taxon>Fabaceae</taxon>
        <taxon>Papilionoideae</taxon>
        <taxon>50 kb inversion clade</taxon>
        <taxon>NPAAA clade</taxon>
        <taxon>Hologalegina</taxon>
        <taxon>IRL clade</taxon>
        <taxon>Trifolieae</taxon>
        <taxon>Trifolium</taxon>
    </lineage>
</organism>
<dbReference type="InterPro" id="IPR036113">
    <property type="entry name" value="Asp/Glu-ADT_sf_sub_c"/>
</dbReference>
<keyword evidence="3" id="KW-1185">Reference proteome</keyword>
<dbReference type="GO" id="GO:0016740">
    <property type="term" value="F:transferase activity"/>
    <property type="evidence" value="ECO:0007669"/>
    <property type="project" value="UniProtKB-KW"/>
</dbReference>
<reference evidence="2 3" key="1">
    <citation type="journal article" date="2018" name="Front. Plant Sci.">
        <title>Red Clover (Trifolium pratense) and Zigzag Clover (T. medium) - A Picture of Genomic Similarities and Differences.</title>
        <authorList>
            <person name="Dluhosova J."/>
            <person name="Istvanek J."/>
            <person name="Nedelnik J."/>
            <person name="Repkova J."/>
        </authorList>
    </citation>
    <scope>NUCLEOTIDE SEQUENCE [LARGE SCALE GENOMIC DNA]</scope>
    <source>
        <strain evidence="3">cv. 10/8</strain>
        <tissue evidence="2">Leaf</tissue>
    </source>
</reference>
<evidence type="ECO:0000256" key="1">
    <source>
        <dbReference type="SAM" id="MobiDB-lite"/>
    </source>
</evidence>
<dbReference type="AlphaFoldDB" id="A0A392N636"/>
<comment type="caution">
    <text evidence="2">The sequence shown here is derived from an EMBL/GenBank/DDBJ whole genome shotgun (WGS) entry which is preliminary data.</text>
</comment>
<evidence type="ECO:0000313" key="3">
    <source>
        <dbReference type="Proteomes" id="UP000265520"/>
    </source>
</evidence>
<sequence>MLSADTENNLRDNTPETFDQRDAIIASVPSYEEPYIKVPK</sequence>
<feature type="compositionally biased region" description="Basic and acidic residues" evidence="1">
    <location>
        <begin position="8"/>
        <end position="22"/>
    </location>
</feature>
<name>A0A392N636_9FABA</name>
<keyword evidence="2" id="KW-0808">Transferase</keyword>
<evidence type="ECO:0000313" key="2">
    <source>
        <dbReference type="EMBL" id="MCH95063.1"/>
    </source>
</evidence>
<dbReference type="EMBL" id="LXQA010028883">
    <property type="protein sequence ID" value="MCH95063.1"/>
    <property type="molecule type" value="Genomic_DNA"/>
</dbReference>
<protein>
    <submittedName>
        <fullName evidence="2">Glutamyl-tRNA(Gln) amidotransferase subunit C chloroplastic/mitochondrial-like</fullName>
    </submittedName>
</protein>
<feature type="non-terminal residue" evidence="2">
    <location>
        <position position="40"/>
    </location>
</feature>
<feature type="region of interest" description="Disordered" evidence="1">
    <location>
        <begin position="1"/>
        <end position="22"/>
    </location>
</feature>
<dbReference type="SUPFAM" id="SSF141000">
    <property type="entry name" value="Glu-tRNAGln amidotransferase C subunit"/>
    <property type="match status" value="1"/>
</dbReference>
<dbReference type="Proteomes" id="UP000265520">
    <property type="component" value="Unassembled WGS sequence"/>
</dbReference>
<proteinExistence type="predicted"/>